<dbReference type="InterPro" id="IPR018445">
    <property type="entry name" value="Put_Phosphate_transp_reg"/>
</dbReference>
<dbReference type="EMBL" id="CAFAAG010000082">
    <property type="protein sequence ID" value="CAB4796737.1"/>
    <property type="molecule type" value="Genomic_DNA"/>
</dbReference>
<dbReference type="Pfam" id="PF01865">
    <property type="entry name" value="PhoU_div"/>
    <property type="match status" value="1"/>
</dbReference>
<organism evidence="2">
    <name type="scientific">freshwater metagenome</name>
    <dbReference type="NCBI Taxonomy" id="449393"/>
    <lineage>
        <taxon>unclassified sequences</taxon>
        <taxon>metagenomes</taxon>
        <taxon>ecological metagenomes</taxon>
    </lineage>
</organism>
<reference evidence="2" key="1">
    <citation type="submission" date="2020-05" db="EMBL/GenBank/DDBJ databases">
        <authorList>
            <person name="Chiriac C."/>
            <person name="Salcher M."/>
            <person name="Ghai R."/>
            <person name="Kavagutti S V."/>
        </authorList>
    </citation>
    <scope>NUCLEOTIDE SEQUENCE</scope>
</reference>
<comment type="similarity">
    <text evidence="1">Belongs to the UPF0111 family.</text>
</comment>
<evidence type="ECO:0000256" key="1">
    <source>
        <dbReference type="ARBA" id="ARBA00008591"/>
    </source>
</evidence>
<sequence>MAFRIFPRDEGFFPLLEESSVIAHDCAKRISGILRSLPPAEVEIDAIMAAERRADEIVREFHRRLERSLVTPFDREDMQELMSKLDDVVDEMFAAADLIFLHRVTSELPGLFDMSQLLEEITLTNVTLMRNLSSFTSITELVEEIDQLESSADRMFRRVTGELFSGSHDALDILRWKEIVEAIERAIDAVEKVSDVVQSIAIKHA</sequence>
<evidence type="ECO:0000313" key="2">
    <source>
        <dbReference type="EMBL" id="CAB4796737.1"/>
    </source>
</evidence>
<proteinExistence type="inferred from homology"/>
<gene>
    <name evidence="2" type="ORF">UFOPK2975_01014</name>
</gene>
<protein>
    <submittedName>
        <fullName evidence="2">Unannotated protein</fullName>
    </submittedName>
</protein>
<dbReference type="Gene3D" id="1.20.58.220">
    <property type="entry name" value="Phosphate transport system protein phou homolog 2, domain 2"/>
    <property type="match status" value="1"/>
</dbReference>
<dbReference type="PANTHER" id="PTHR37298">
    <property type="entry name" value="UPF0111 PROTEIN YKAA"/>
    <property type="match status" value="1"/>
</dbReference>
<dbReference type="InterPro" id="IPR052912">
    <property type="entry name" value="UPF0111_domain"/>
</dbReference>
<name>A0A6J6XSD8_9ZZZZ</name>
<dbReference type="PANTHER" id="PTHR37298:SF1">
    <property type="entry name" value="UPF0111 PROTEIN YKAA"/>
    <property type="match status" value="1"/>
</dbReference>
<dbReference type="InterPro" id="IPR038078">
    <property type="entry name" value="PhoU-like_sf"/>
</dbReference>
<accession>A0A6J6XSD8</accession>
<dbReference type="AlphaFoldDB" id="A0A6J6XSD8"/>